<sequence length="195" mass="21430">MLVASTLAACVHLESFGITCVRGLTPDEVLSRLGVADQAPYPQFTEEDAIEQFGHGFELPAVRVCASGGWTFLLDVDDHGRLLQTPVLTRLSRGTEAVSVWKLLSHTTEVSHARDGELLAEFSAWMFEPAEGADPVRLNRALTEVGFFVDENWQSDDWFAPEMALLALEREFGLALSPELARGPLPTVSLPHLKD</sequence>
<proteinExistence type="predicted"/>
<gene>
    <name evidence="1" type="ORF">AN217_05610</name>
</gene>
<name>A0A1E7K0I3_9ACTN</name>
<dbReference type="Pfam" id="PF20062">
    <property type="entry name" value="DUF6461"/>
    <property type="match status" value="1"/>
</dbReference>
<accession>A0A1E7K0I3</accession>
<dbReference type="InterPro" id="IPR045592">
    <property type="entry name" value="DUF6461"/>
</dbReference>
<reference evidence="1 2" key="1">
    <citation type="journal article" date="2016" name="Front. Microbiol.">
        <title>Comparative Genomics Analysis of Streptomyces Species Reveals Their Adaptation to the Marine Environment and Their Diversity at the Genomic Level.</title>
        <authorList>
            <person name="Tian X."/>
            <person name="Zhang Z."/>
            <person name="Yang T."/>
            <person name="Chen M."/>
            <person name="Li J."/>
            <person name="Chen F."/>
            <person name="Yang J."/>
            <person name="Li W."/>
            <person name="Zhang B."/>
            <person name="Zhang Z."/>
            <person name="Wu J."/>
            <person name="Zhang C."/>
            <person name="Long L."/>
            <person name="Xiao J."/>
        </authorList>
    </citation>
    <scope>NUCLEOTIDE SEQUENCE [LARGE SCALE GENOMIC DNA]</scope>
    <source>
        <strain evidence="1 2">SCSIO M10379</strain>
    </source>
</reference>
<evidence type="ECO:0000313" key="1">
    <source>
        <dbReference type="EMBL" id="OEU97429.1"/>
    </source>
</evidence>
<organism evidence="1 2">
    <name type="scientific">Streptomyces qinglanensis</name>
    <dbReference type="NCBI Taxonomy" id="943816"/>
    <lineage>
        <taxon>Bacteria</taxon>
        <taxon>Bacillati</taxon>
        <taxon>Actinomycetota</taxon>
        <taxon>Actinomycetes</taxon>
        <taxon>Kitasatosporales</taxon>
        <taxon>Streptomycetaceae</taxon>
        <taxon>Streptomyces</taxon>
    </lineage>
</organism>
<evidence type="ECO:0000313" key="2">
    <source>
        <dbReference type="Proteomes" id="UP000175829"/>
    </source>
</evidence>
<dbReference type="AlphaFoldDB" id="A0A1E7K0I3"/>
<dbReference type="EMBL" id="LJGV01000022">
    <property type="protein sequence ID" value="OEU97429.1"/>
    <property type="molecule type" value="Genomic_DNA"/>
</dbReference>
<dbReference type="Proteomes" id="UP000175829">
    <property type="component" value="Unassembled WGS sequence"/>
</dbReference>
<protein>
    <submittedName>
        <fullName evidence="1">Uncharacterized protein</fullName>
    </submittedName>
</protein>
<comment type="caution">
    <text evidence="1">The sequence shown here is derived from an EMBL/GenBank/DDBJ whole genome shotgun (WGS) entry which is preliminary data.</text>
</comment>